<accession>A0A6J4SLL9</accession>
<feature type="region of interest" description="Disordered" evidence="1">
    <location>
        <begin position="1"/>
        <end position="29"/>
    </location>
</feature>
<evidence type="ECO:0000313" key="2">
    <source>
        <dbReference type="EMBL" id="CAA9495013.1"/>
    </source>
</evidence>
<dbReference type="SUPFAM" id="SSF53335">
    <property type="entry name" value="S-adenosyl-L-methionine-dependent methyltransferases"/>
    <property type="match status" value="1"/>
</dbReference>
<dbReference type="AlphaFoldDB" id="A0A6J4SLL9"/>
<dbReference type="Gene3D" id="3.40.50.150">
    <property type="entry name" value="Vaccinia Virus protein VP39"/>
    <property type="match status" value="1"/>
</dbReference>
<protein>
    <recommendedName>
        <fullName evidence="3">Methyltransferase domain-containing protein</fullName>
    </recommendedName>
</protein>
<evidence type="ECO:0008006" key="3">
    <source>
        <dbReference type="Google" id="ProtNLM"/>
    </source>
</evidence>
<sequence>MSALAAQERDERGEAPEAASPESRPRVVPPLERELRAGRFEYPWPLAPGVTAPVAEPAARQSAWTLESMLEDPFRDAVAAVGPEGSAAALILGCGEGRLAHRLVEWGVARVVGVETDPSARRRATLLRDHLGLAAARFELREAQSFEALRPGALGDFAAVVVPVLSGTAQEVSSTLALARAATRGLCAFVVDGRERASLDPSLRDAGFEHLEAVSPPPEAERRWVLGERVLLLARRDGHGE</sequence>
<organism evidence="2">
    <name type="scientific">uncultured Solirubrobacterales bacterium</name>
    <dbReference type="NCBI Taxonomy" id="768556"/>
    <lineage>
        <taxon>Bacteria</taxon>
        <taxon>Bacillati</taxon>
        <taxon>Actinomycetota</taxon>
        <taxon>Thermoleophilia</taxon>
        <taxon>Solirubrobacterales</taxon>
        <taxon>environmental samples</taxon>
    </lineage>
</organism>
<evidence type="ECO:0000256" key="1">
    <source>
        <dbReference type="SAM" id="MobiDB-lite"/>
    </source>
</evidence>
<dbReference type="EMBL" id="CADCVV010000074">
    <property type="protein sequence ID" value="CAA9495013.1"/>
    <property type="molecule type" value="Genomic_DNA"/>
</dbReference>
<name>A0A6J4SLL9_9ACTN</name>
<reference evidence="2" key="1">
    <citation type="submission" date="2020-02" db="EMBL/GenBank/DDBJ databases">
        <authorList>
            <person name="Meier V. D."/>
        </authorList>
    </citation>
    <scope>NUCLEOTIDE SEQUENCE</scope>
    <source>
        <strain evidence="2">AVDCRST_MAG17</strain>
    </source>
</reference>
<gene>
    <name evidence="2" type="ORF">AVDCRST_MAG17-1041</name>
</gene>
<dbReference type="InterPro" id="IPR029063">
    <property type="entry name" value="SAM-dependent_MTases_sf"/>
</dbReference>
<dbReference type="CDD" id="cd02440">
    <property type="entry name" value="AdoMet_MTases"/>
    <property type="match status" value="1"/>
</dbReference>
<proteinExistence type="predicted"/>